<dbReference type="GO" id="GO:0006352">
    <property type="term" value="P:DNA-templated transcription initiation"/>
    <property type="evidence" value="ECO:0007669"/>
    <property type="project" value="UniProtKB-UniRule"/>
</dbReference>
<dbReference type="GO" id="GO:0016987">
    <property type="term" value="F:sigma factor activity"/>
    <property type="evidence" value="ECO:0007669"/>
    <property type="project" value="UniProtKB-UniRule"/>
</dbReference>
<dbReference type="PANTHER" id="PTHR30603">
    <property type="entry name" value="RNA POLYMERASE SIGMA FACTOR RPO"/>
    <property type="match status" value="1"/>
</dbReference>
<evidence type="ECO:0000313" key="10">
    <source>
        <dbReference type="Proteomes" id="UP000663720"/>
    </source>
</evidence>
<evidence type="ECO:0000256" key="4">
    <source>
        <dbReference type="ARBA" id="ARBA00023125"/>
    </source>
</evidence>
<keyword evidence="1 6" id="KW-0963">Cytoplasm</keyword>
<evidence type="ECO:0000259" key="7">
    <source>
        <dbReference type="PROSITE" id="PS00715"/>
    </source>
</evidence>
<feature type="region of interest" description="Sigma-70 factor domain-4" evidence="6">
    <location>
        <begin position="418"/>
        <end position="471"/>
    </location>
</feature>
<dbReference type="Gene3D" id="1.10.10.10">
    <property type="entry name" value="Winged helix-like DNA-binding domain superfamily/Winged helix DNA-binding domain"/>
    <property type="match status" value="2"/>
</dbReference>
<dbReference type="NCBIfam" id="NF004208">
    <property type="entry name" value="PRK05658.1"/>
    <property type="match status" value="1"/>
</dbReference>
<comment type="similarity">
    <text evidence="6">Belongs to the sigma-70 factor family. RpoD/SigA subfamily.</text>
</comment>
<dbReference type="HAMAP" id="MF_00963">
    <property type="entry name" value="Sigma70_RpoD_SigA"/>
    <property type="match status" value="1"/>
</dbReference>
<reference evidence="9" key="1">
    <citation type="journal article" date="2021" name="Microb. Physiol.">
        <title>Proteogenomic Insights into the Physiology of Marine, Sulfate-Reducing, Filamentous Desulfonema limicola and Desulfonema magnum.</title>
        <authorList>
            <person name="Schnaars V."/>
            <person name="Wohlbrand L."/>
            <person name="Scheve S."/>
            <person name="Hinrichs C."/>
            <person name="Reinhardt R."/>
            <person name="Rabus R."/>
        </authorList>
    </citation>
    <scope>NUCLEOTIDE SEQUENCE</scope>
    <source>
        <strain evidence="9">5ac10</strain>
    </source>
</reference>
<dbReference type="InterPro" id="IPR009042">
    <property type="entry name" value="RNA_pol_sigma70_r1_2"/>
</dbReference>
<gene>
    <name evidence="6" type="primary">sigA</name>
    <name evidence="9" type="ORF">dnl_43490</name>
</gene>
<dbReference type="InterPro" id="IPR014284">
    <property type="entry name" value="RNA_pol_sigma-70_dom"/>
</dbReference>
<dbReference type="Proteomes" id="UP000663720">
    <property type="component" value="Chromosome"/>
</dbReference>
<evidence type="ECO:0000256" key="3">
    <source>
        <dbReference type="ARBA" id="ARBA00023082"/>
    </source>
</evidence>
<protein>
    <recommendedName>
        <fullName evidence="6">RNA polymerase sigma factor SigA</fullName>
    </recommendedName>
</protein>
<feature type="short sequence motif" description="Interaction with polymerase core subunit RpoC" evidence="6">
    <location>
        <begin position="274"/>
        <end position="277"/>
    </location>
</feature>
<dbReference type="InterPro" id="IPR007624">
    <property type="entry name" value="RNA_pol_sigma70_r3"/>
</dbReference>
<dbReference type="PRINTS" id="PR00046">
    <property type="entry name" value="SIGMA70FCT"/>
</dbReference>
<dbReference type="InterPro" id="IPR007630">
    <property type="entry name" value="RNA_pol_sigma70_r4"/>
</dbReference>
<dbReference type="CDD" id="cd06171">
    <property type="entry name" value="Sigma70_r4"/>
    <property type="match status" value="1"/>
</dbReference>
<feature type="DNA-binding region" description="H-T-H motif" evidence="6">
    <location>
        <begin position="444"/>
        <end position="463"/>
    </location>
</feature>
<keyword evidence="2 6" id="KW-0805">Transcription regulation</keyword>
<dbReference type="GO" id="GO:0005737">
    <property type="term" value="C:cytoplasm"/>
    <property type="evidence" value="ECO:0007669"/>
    <property type="project" value="UniProtKB-SubCell"/>
</dbReference>
<comment type="subunit">
    <text evidence="6">Interacts transiently with the RNA polymerase catalytic core.</text>
</comment>
<dbReference type="SUPFAM" id="SSF88946">
    <property type="entry name" value="Sigma2 domain of RNA polymerase sigma factors"/>
    <property type="match status" value="1"/>
</dbReference>
<dbReference type="Gene3D" id="1.10.601.10">
    <property type="entry name" value="RNA Polymerase Primary Sigma Factor"/>
    <property type="match status" value="1"/>
</dbReference>
<dbReference type="NCBIfam" id="TIGR02937">
    <property type="entry name" value="sigma70-ECF"/>
    <property type="match status" value="1"/>
</dbReference>
<dbReference type="FunFam" id="1.10.601.10:FF:000001">
    <property type="entry name" value="RNA polymerase sigma factor SigA"/>
    <property type="match status" value="1"/>
</dbReference>
<evidence type="ECO:0000256" key="2">
    <source>
        <dbReference type="ARBA" id="ARBA00023015"/>
    </source>
</evidence>
<dbReference type="InterPro" id="IPR028630">
    <property type="entry name" value="Sigma70_RpoD"/>
</dbReference>
<dbReference type="InterPro" id="IPR007627">
    <property type="entry name" value="RNA_pol_sigma70_r2"/>
</dbReference>
<dbReference type="InterPro" id="IPR000943">
    <property type="entry name" value="RNA_pol_sigma70"/>
</dbReference>
<dbReference type="PANTHER" id="PTHR30603:SF60">
    <property type="entry name" value="RNA POLYMERASE SIGMA FACTOR RPOD"/>
    <property type="match status" value="1"/>
</dbReference>
<keyword evidence="5 6" id="KW-0804">Transcription</keyword>
<dbReference type="NCBIfam" id="TIGR02393">
    <property type="entry name" value="RpoD_Cterm"/>
    <property type="match status" value="1"/>
</dbReference>
<dbReference type="KEGG" id="dli:dnl_43490"/>
<evidence type="ECO:0000256" key="5">
    <source>
        <dbReference type="ARBA" id="ARBA00023163"/>
    </source>
</evidence>
<dbReference type="InterPro" id="IPR013325">
    <property type="entry name" value="RNA_pol_sigma_r2"/>
</dbReference>
<dbReference type="Pfam" id="PF00140">
    <property type="entry name" value="Sigma70_r1_2"/>
    <property type="match status" value="1"/>
</dbReference>
<dbReference type="SUPFAM" id="SSF88659">
    <property type="entry name" value="Sigma3 and sigma4 domains of RNA polymerase sigma factors"/>
    <property type="match status" value="2"/>
</dbReference>
<dbReference type="PROSITE" id="PS00716">
    <property type="entry name" value="SIGMA70_2"/>
    <property type="match status" value="1"/>
</dbReference>
<evidence type="ECO:0000259" key="8">
    <source>
        <dbReference type="PROSITE" id="PS00716"/>
    </source>
</evidence>
<dbReference type="GO" id="GO:0003677">
    <property type="term" value="F:DNA binding"/>
    <property type="evidence" value="ECO:0007669"/>
    <property type="project" value="UniProtKB-UniRule"/>
</dbReference>
<dbReference type="InterPro" id="IPR013324">
    <property type="entry name" value="RNA_pol_sigma_r3/r4-like"/>
</dbReference>
<dbReference type="EMBL" id="CP061799">
    <property type="protein sequence ID" value="QTA81988.1"/>
    <property type="molecule type" value="Genomic_DNA"/>
</dbReference>
<dbReference type="FunFam" id="1.10.10.10:FF:000002">
    <property type="entry name" value="RNA polymerase sigma factor SigA"/>
    <property type="match status" value="1"/>
</dbReference>
<dbReference type="Pfam" id="PF04539">
    <property type="entry name" value="Sigma70_r3"/>
    <property type="match status" value="1"/>
</dbReference>
<sequence>MYLREMGMVTLLSREEEVVIAKKIEDGEQEVLKALLDTTTGVECILGLGGHIEDGALRPKHVLRDLDEGDAFIDESVQIESFLKTIHSIKQLYDENEKSKEQLYSDLTDPDEQRRIKRKIAKRNAKIFELLKDWRLEGGVIDKIEKVIRKQIDWFQTMNKTITACAETLNISPSELRSHIHKKDDFIQMVTNNCQMEEAEICSILEKVCTVQKMIDDREKAIKSNARTLKKIMTGVDEGWYRAKAAKSELIKANLRLVVSIAKKYTNRGLQFLDLIQEGNIGLMKAVDKFEYRRGYKFSTYATWWIRQAITRAIADQARTIRIPVHMIETINKLIRTSRYLVQELGREPTPEEIAEKMEISLDKVRKVLKIAREPISLETPIGEEEDSHLGDFIEDKKFMLPSEAAVSLNLAEQTRKVLATLTPREEKVLRMRFGIGEKADHTLEEVGQDFSVTRERIRQIEAKALRKLRHPTRSRKLKSFIDY</sequence>
<keyword evidence="10" id="KW-1185">Reference proteome</keyword>
<dbReference type="AlphaFoldDB" id="A0A975GII6"/>
<feature type="domain" description="RNA polymerase sigma-70" evidence="7">
    <location>
        <begin position="274"/>
        <end position="287"/>
    </location>
</feature>
<dbReference type="FunFam" id="1.10.10.10:FF:000004">
    <property type="entry name" value="RNA polymerase sigma factor SigA"/>
    <property type="match status" value="1"/>
</dbReference>
<feature type="region of interest" description="Sigma-70 factor domain-3" evidence="6">
    <location>
        <begin position="329"/>
        <end position="405"/>
    </location>
</feature>
<organism evidence="9 10">
    <name type="scientific">Desulfonema limicola</name>
    <dbReference type="NCBI Taxonomy" id="45656"/>
    <lineage>
        <taxon>Bacteria</taxon>
        <taxon>Pseudomonadati</taxon>
        <taxon>Thermodesulfobacteriota</taxon>
        <taxon>Desulfobacteria</taxon>
        <taxon>Desulfobacterales</taxon>
        <taxon>Desulfococcaceae</taxon>
        <taxon>Desulfonema</taxon>
    </lineage>
</organism>
<proteinExistence type="inferred from homology"/>
<accession>A0A975GII6</accession>
<evidence type="ECO:0000256" key="6">
    <source>
        <dbReference type="HAMAP-Rule" id="MF_00963"/>
    </source>
</evidence>
<name>A0A975GII6_9BACT</name>
<feature type="domain" description="RNA polymerase sigma-70" evidence="8">
    <location>
        <begin position="443"/>
        <end position="469"/>
    </location>
</feature>
<dbReference type="PROSITE" id="PS00715">
    <property type="entry name" value="SIGMA70_1"/>
    <property type="match status" value="1"/>
</dbReference>
<feature type="region of interest" description="Sigma-70 factor domain-2" evidence="6">
    <location>
        <begin position="250"/>
        <end position="320"/>
    </location>
</feature>
<comment type="function">
    <text evidence="6">Sigma factors are initiation factors that promote the attachment of RNA polymerase to specific initiation sites and are then released. This sigma factor is the primary sigma factor during exponential growth.</text>
</comment>
<evidence type="ECO:0000256" key="1">
    <source>
        <dbReference type="ARBA" id="ARBA00022490"/>
    </source>
</evidence>
<evidence type="ECO:0000313" key="9">
    <source>
        <dbReference type="EMBL" id="QTA81988.1"/>
    </source>
</evidence>
<dbReference type="InterPro" id="IPR036388">
    <property type="entry name" value="WH-like_DNA-bd_sf"/>
</dbReference>
<dbReference type="Pfam" id="PF04545">
    <property type="entry name" value="Sigma70_r4"/>
    <property type="match status" value="1"/>
</dbReference>
<dbReference type="Pfam" id="PF04542">
    <property type="entry name" value="Sigma70_r2"/>
    <property type="match status" value="1"/>
</dbReference>
<keyword evidence="3 6" id="KW-0731">Sigma factor</keyword>
<dbReference type="InterPro" id="IPR012760">
    <property type="entry name" value="RNA_pol_sigma_RpoD_C"/>
</dbReference>
<keyword evidence="4 6" id="KW-0238">DNA-binding</keyword>
<dbReference type="InterPro" id="IPR050239">
    <property type="entry name" value="Sigma-70_RNA_pol_init_factors"/>
</dbReference>
<comment type="subcellular location">
    <subcellularLocation>
        <location evidence="6">Cytoplasm</location>
    </subcellularLocation>
</comment>